<dbReference type="AlphaFoldDB" id="A0A482Y5I5"/>
<dbReference type="EMBL" id="SHMP01000006">
    <property type="protein sequence ID" value="RZV08093.1"/>
    <property type="molecule type" value="Genomic_DNA"/>
</dbReference>
<keyword evidence="1" id="KW-0472">Membrane</keyword>
<proteinExistence type="predicted"/>
<keyword evidence="1" id="KW-1133">Transmembrane helix</keyword>
<dbReference type="RefSeq" id="WP_130501104.1">
    <property type="nucleotide sequence ID" value="NZ_SHMP01000006.1"/>
</dbReference>
<comment type="caution">
    <text evidence="2">The sequence shown here is derived from an EMBL/GenBank/DDBJ whole genome shotgun (WGS) entry which is preliminary data.</text>
</comment>
<keyword evidence="1" id="KW-0812">Transmembrane</keyword>
<feature type="transmembrane region" description="Helical" evidence="1">
    <location>
        <begin position="12"/>
        <end position="37"/>
    </location>
</feature>
<evidence type="ECO:0000313" key="3">
    <source>
        <dbReference type="Proteomes" id="UP000291097"/>
    </source>
</evidence>
<gene>
    <name evidence="2" type="ORF">BDK88_3055</name>
</gene>
<dbReference type="OrthoDB" id="188393at2157"/>
<dbReference type="Proteomes" id="UP000291097">
    <property type="component" value="Unassembled WGS sequence"/>
</dbReference>
<reference evidence="2 3" key="1">
    <citation type="submission" date="2019-02" db="EMBL/GenBank/DDBJ databases">
        <title>Genomic Encyclopedia of Archaeal and Bacterial Type Strains, Phase II (KMG-II): from individual species to whole genera.</title>
        <authorList>
            <person name="Goeker M."/>
        </authorList>
    </citation>
    <scope>NUCLEOTIDE SEQUENCE [LARGE SCALE GENOMIC DNA]</scope>
    <source>
        <strain evidence="2 3">DSM 18328</strain>
    </source>
</reference>
<dbReference type="InterPro" id="IPR055685">
    <property type="entry name" value="DUF7261"/>
</dbReference>
<evidence type="ECO:0000313" key="2">
    <source>
        <dbReference type="EMBL" id="RZV08093.1"/>
    </source>
</evidence>
<sequence>MVTPNARRNRGQVILIGAITLAFILLGIVVVFNGVLYTETISSSSTSQSTANADVTMDGLEHNLVETAHRGNVNGNWTEKDFAESITNQGFTEQYRTTTSNSRPAIVNMSISKDEYGYAVFGNETEGNITFKSNKNKIEHLILYLDASKTDKINISPQSESDWVKISSSGDGFEVEDENSDCGNIKHEIVRFNLIDGTTNVSGSCESELSIIDRDESYSGVVFESGDKDGKYDIVVQKKITDPNSHTVVREFDTTITYESNQVSYERNSTIKVYGDSK</sequence>
<protein>
    <submittedName>
        <fullName evidence="2">Uncharacterized protein</fullName>
    </submittedName>
</protein>
<organism evidence="2 3">
    <name type="scientific">Natrinema hispanicum</name>
    <dbReference type="NCBI Taxonomy" id="392421"/>
    <lineage>
        <taxon>Archaea</taxon>
        <taxon>Methanobacteriati</taxon>
        <taxon>Methanobacteriota</taxon>
        <taxon>Stenosarchaea group</taxon>
        <taxon>Halobacteria</taxon>
        <taxon>Halobacteriales</taxon>
        <taxon>Natrialbaceae</taxon>
        <taxon>Natrinema</taxon>
    </lineage>
</organism>
<dbReference type="Pfam" id="PF23922">
    <property type="entry name" value="DUF7261"/>
    <property type="match status" value="1"/>
</dbReference>
<evidence type="ECO:0000256" key="1">
    <source>
        <dbReference type="SAM" id="Phobius"/>
    </source>
</evidence>
<accession>A0A482Y5I5</accession>
<name>A0A482Y5I5_9EURY</name>